<name>A0A1M5Y3Y9_9CLOT</name>
<gene>
    <name evidence="7" type="ORF">SAMN02745196_02636</name>
</gene>
<dbReference type="InterPro" id="IPR001765">
    <property type="entry name" value="Carbonic_anhydrase"/>
</dbReference>
<proteinExistence type="inferred from homology"/>
<dbReference type="InterPro" id="IPR036874">
    <property type="entry name" value="Carbonic_anhydrase_sf"/>
</dbReference>
<dbReference type="EMBL" id="FQXP01000011">
    <property type="protein sequence ID" value="SHI06722.1"/>
    <property type="molecule type" value="Genomic_DNA"/>
</dbReference>
<evidence type="ECO:0000256" key="2">
    <source>
        <dbReference type="ARBA" id="ARBA00012925"/>
    </source>
</evidence>
<organism evidence="7 8">
    <name type="scientific">Clostridium collagenovorans DSM 3089</name>
    <dbReference type="NCBI Taxonomy" id="1121306"/>
    <lineage>
        <taxon>Bacteria</taxon>
        <taxon>Bacillati</taxon>
        <taxon>Bacillota</taxon>
        <taxon>Clostridia</taxon>
        <taxon>Eubacteriales</taxon>
        <taxon>Clostridiaceae</taxon>
        <taxon>Clostridium</taxon>
    </lineage>
</organism>
<dbReference type="PANTHER" id="PTHR43175">
    <property type="entry name" value="CARBONIC ANHYDRASE"/>
    <property type="match status" value="1"/>
</dbReference>
<dbReference type="Proteomes" id="UP000184526">
    <property type="component" value="Unassembled WGS sequence"/>
</dbReference>
<feature type="binding site" evidence="6">
    <location>
        <position position="96"/>
    </location>
    <ligand>
        <name>Zn(2+)</name>
        <dbReference type="ChEBI" id="CHEBI:29105"/>
    </ligand>
</feature>
<dbReference type="CDD" id="cd03379">
    <property type="entry name" value="beta_CA_cladeD"/>
    <property type="match status" value="1"/>
</dbReference>
<sequence>MRKLDEILAFNEKFVDNKEYEQYVTSKNPKKKMLVLSCMDTRLTDLLPKALNIKNGDVKIVKNAGATVTHPFGSIIRSIIVAIYEFDADEILVIGHHGCGMCNLDTEQLLNKAIERGISKESLDMLYNSGIDLKKWLHGFDSVEESIKDSVKVIKNHPLMPQGVSVHGLVMDPVTGKLDVIVNGYDE</sequence>
<keyword evidence="8" id="KW-1185">Reference proteome</keyword>
<comment type="cofactor">
    <cofactor evidence="6">
        <name>Zn(2+)</name>
        <dbReference type="ChEBI" id="CHEBI:29105"/>
    </cofactor>
    <text evidence="6">Binds 1 zinc ion per subunit.</text>
</comment>
<comment type="catalytic activity">
    <reaction evidence="5">
        <text>hydrogencarbonate + H(+) = CO2 + H2O</text>
        <dbReference type="Rhea" id="RHEA:10748"/>
        <dbReference type="ChEBI" id="CHEBI:15377"/>
        <dbReference type="ChEBI" id="CHEBI:15378"/>
        <dbReference type="ChEBI" id="CHEBI:16526"/>
        <dbReference type="ChEBI" id="CHEBI:17544"/>
        <dbReference type="EC" id="4.2.1.1"/>
    </reaction>
</comment>
<evidence type="ECO:0000256" key="4">
    <source>
        <dbReference type="ARBA" id="ARBA00022833"/>
    </source>
</evidence>
<dbReference type="SUPFAM" id="SSF53056">
    <property type="entry name" value="beta-carbonic anhydrase, cab"/>
    <property type="match status" value="1"/>
</dbReference>
<dbReference type="RefSeq" id="WP_072832475.1">
    <property type="nucleotide sequence ID" value="NZ_FQXP01000011.1"/>
</dbReference>
<feature type="binding site" evidence="6">
    <location>
        <position position="40"/>
    </location>
    <ligand>
        <name>Zn(2+)</name>
        <dbReference type="ChEBI" id="CHEBI:29105"/>
    </ligand>
</feature>
<accession>A0A1M5Y3Y9</accession>
<dbReference type="Gene3D" id="3.40.1050.10">
    <property type="entry name" value="Carbonic anhydrase"/>
    <property type="match status" value="1"/>
</dbReference>
<dbReference type="GO" id="GO:0008270">
    <property type="term" value="F:zinc ion binding"/>
    <property type="evidence" value="ECO:0007669"/>
    <property type="project" value="InterPro"/>
</dbReference>
<reference evidence="7 8" key="1">
    <citation type="submission" date="2016-11" db="EMBL/GenBank/DDBJ databases">
        <authorList>
            <person name="Jaros S."/>
            <person name="Januszkiewicz K."/>
            <person name="Wedrychowicz H."/>
        </authorList>
    </citation>
    <scope>NUCLEOTIDE SEQUENCE [LARGE SCALE GENOMIC DNA]</scope>
    <source>
        <strain evidence="7 8">DSM 3089</strain>
    </source>
</reference>
<dbReference type="EC" id="4.2.1.1" evidence="2"/>
<dbReference type="PANTHER" id="PTHR43175:SF3">
    <property type="entry name" value="CARBON DISULFIDE HYDROLASE"/>
    <property type="match status" value="1"/>
</dbReference>
<dbReference type="AlphaFoldDB" id="A0A1M5Y3Y9"/>
<dbReference type="STRING" id="1121306.SAMN02745196_02636"/>
<protein>
    <recommendedName>
        <fullName evidence="2">carbonic anhydrase</fullName>
        <ecNumber evidence="2">4.2.1.1</ecNumber>
    </recommendedName>
</protein>
<keyword evidence="3 6" id="KW-0479">Metal-binding</keyword>
<dbReference type="OrthoDB" id="9792260at2"/>
<evidence type="ECO:0000256" key="6">
    <source>
        <dbReference type="PIRSR" id="PIRSR601765-1"/>
    </source>
</evidence>
<dbReference type="SMART" id="SM00947">
    <property type="entry name" value="Pro_CA"/>
    <property type="match status" value="1"/>
</dbReference>
<dbReference type="Pfam" id="PF00484">
    <property type="entry name" value="Pro_CA"/>
    <property type="match status" value="1"/>
</dbReference>
<feature type="binding site" evidence="6">
    <location>
        <position position="99"/>
    </location>
    <ligand>
        <name>Zn(2+)</name>
        <dbReference type="ChEBI" id="CHEBI:29105"/>
    </ligand>
</feature>
<comment type="similarity">
    <text evidence="1">Belongs to the beta-class carbonic anhydrase family.</text>
</comment>
<evidence type="ECO:0000313" key="7">
    <source>
        <dbReference type="EMBL" id="SHI06722.1"/>
    </source>
</evidence>
<feature type="binding site" evidence="6">
    <location>
        <position position="38"/>
    </location>
    <ligand>
        <name>Zn(2+)</name>
        <dbReference type="ChEBI" id="CHEBI:29105"/>
    </ligand>
</feature>
<dbReference type="GO" id="GO:0004089">
    <property type="term" value="F:carbonate dehydratase activity"/>
    <property type="evidence" value="ECO:0007669"/>
    <property type="project" value="UniProtKB-EC"/>
</dbReference>
<evidence type="ECO:0000256" key="1">
    <source>
        <dbReference type="ARBA" id="ARBA00006217"/>
    </source>
</evidence>
<evidence type="ECO:0000313" key="8">
    <source>
        <dbReference type="Proteomes" id="UP000184526"/>
    </source>
</evidence>
<keyword evidence="4 6" id="KW-0862">Zinc</keyword>
<evidence type="ECO:0000256" key="5">
    <source>
        <dbReference type="ARBA" id="ARBA00048348"/>
    </source>
</evidence>
<evidence type="ECO:0000256" key="3">
    <source>
        <dbReference type="ARBA" id="ARBA00022723"/>
    </source>
</evidence>